<evidence type="ECO:0000313" key="2">
    <source>
        <dbReference type="Proteomes" id="UP000439903"/>
    </source>
</evidence>
<reference evidence="1 2" key="1">
    <citation type="journal article" date="2019" name="Environ. Microbiol.">
        <title>At the nexus of three kingdoms: the genome of the mycorrhizal fungus Gigaspora margarita provides insights into plant, endobacterial and fungal interactions.</title>
        <authorList>
            <person name="Venice F."/>
            <person name="Ghignone S."/>
            <person name="Salvioli di Fossalunga A."/>
            <person name="Amselem J."/>
            <person name="Novero M."/>
            <person name="Xianan X."/>
            <person name="Sedzielewska Toro K."/>
            <person name="Morin E."/>
            <person name="Lipzen A."/>
            <person name="Grigoriev I.V."/>
            <person name="Henrissat B."/>
            <person name="Martin F.M."/>
            <person name="Bonfante P."/>
        </authorList>
    </citation>
    <scope>NUCLEOTIDE SEQUENCE [LARGE SCALE GENOMIC DNA]</scope>
    <source>
        <strain evidence="1 2">BEG34</strain>
    </source>
</reference>
<accession>A0A8H3X5J9</accession>
<name>A0A8H3X5J9_GIGMA</name>
<organism evidence="1 2">
    <name type="scientific">Gigaspora margarita</name>
    <dbReference type="NCBI Taxonomy" id="4874"/>
    <lineage>
        <taxon>Eukaryota</taxon>
        <taxon>Fungi</taxon>
        <taxon>Fungi incertae sedis</taxon>
        <taxon>Mucoromycota</taxon>
        <taxon>Glomeromycotina</taxon>
        <taxon>Glomeromycetes</taxon>
        <taxon>Diversisporales</taxon>
        <taxon>Gigasporaceae</taxon>
        <taxon>Gigaspora</taxon>
    </lineage>
</organism>
<gene>
    <name evidence="1" type="ORF">F8M41_009162</name>
</gene>
<sequence>MKLWRAIKIEEKQAQIRKFIQSANLMFDVNLKSECGMGNKFSRSHVQSRRGGAAYSVSNSVCSTEPEILQVSVTRKENADSFVDLYNNITYAEAQNEITNQEVITCYDLFGKTLVDRYEYYKTNNPKRTTQALVNKEVSKQLPSTVSDTLLRKRKERTQKIYGLFSKIGENKIQHVKSITASSISKLSQVEIDAILIH</sequence>
<dbReference type="OrthoDB" id="2395414at2759"/>
<keyword evidence="2" id="KW-1185">Reference proteome</keyword>
<comment type="caution">
    <text evidence="1">The sequence shown here is derived from an EMBL/GenBank/DDBJ whole genome shotgun (WGS) entry which is preliminary data.</text>
</comment>
<dbReference type="Proteomes" id="UP000439903">
    <property type="component" value="Unassembled WGS sequence"/>
</dbReference>
<evidence type="ECO:0000313" key="1">
    <source>
        <dbReference type="EMBL" id="KAF0403875.1"/>
    </source>
</evidence>
<dbReference type="AlphaFoldDB" id="A0A8H3X5J9"/>
<protein>
    <submittedName>
        <fullName evidence="1">Uncharacterized protein</fullName>
    </submittedName>
</protein>
<dbReference type="EMBL" id="WTPW01001984">
    <property type="protein sequence ID" value="KAF0403875.1"/>
    <property type="molecule type" value="Genomic_DNA"/>
</dbReference>
<proteinExistence type="predicted"/>